<sequence>MKRILYTAGMITGLLLSSCTSDFNEINQDPNGFLPEEVSAKYFLTEPLFKLFGPDRFPYWRAHLIHADRYAGHFTFGHHGSWWSDGLSYAYNAGYTDASWGWLEGAFGGIDNFLKLTNEGGQFENEYMYAIGLVTKSLFYQMYTDTFGMIPFSEAGVDGIVTPKFDSQAEIYKGAIADLDLAMQIIGDTERTGVGIDDVAENDVYCQGDLQKWKRLANTLKLRMALRANGAAGDDFSANAINQALAAPLLDDASGSVLMPKDTEITQWSSAAYGDIWHNFGGLGSKWTIGKVLIDYLRDNNDPRLAVYAKPAAGGDVTFTRPAEGEAATNFEARVNYIISLLDDAGADYSATGVGTDEVTISLASGQYIGQPSRLNGQTAPYANYNLFSTPSDMVIQPKMSGNMYPEIVMTSAEAYFLRAEAAVKGLGSDDAQLMMEKGIVEAMKVWGIGEGDAQTYIASAPLADITAGTVEEKLEKIAVQRWIANYTDGFEAWAVVRDTGYPAELAQGVSDLVLFEPGTLNGAYPQRMRYGTNVQTSNGSNYQTAVSAQGPDTQATKLWWAN</sequence>
<reference evidence="1 2" key="1">
    <citation type="submission" date="2019-04" db="EMBL/GenBank/DDBJ databases">
        <title>Draft genome sequence of Robertkochia marina CC-AMO-30D.</title>
        <authorList>
            <person name="Hameed A."/>
            <person name="Lin S.-Y."/>
            <person name="Shahina M."/>
            <person name="Lai W.-A."/>
            <person name="Young C.-C."/>
        </authorList>
    </citation>
    <scope>NUCLEOTIDE SEQUENCE [LARGE SCALE GENOMIC DNA]</scope>
    <source>
        <strain evidence="1 2">CC-AMO-30D</strain>
    </source>
</reference>
<dbReference type="Gene3D" id="1.25.40.390">
    <property type="match status" value="2"/>
</dbReference>
<name>A0A4S3M478_9FLAO</name>
<dbReference type="Proteomes" id="UP000305939">
    <property type="component" value="Unassembled WGS sequence"/>
</dbReference>
<proteinExistence type="predicted"/>
<dbReference type="SUPFAM" id="SSF48452">
    <property type="entry name" value="TPR-like"/>
    <property type="match status" value="1"/>
</dbReference>
<comment type="caution">
    <text evidence="1">The sequence shown here is derived from an EMBL/GenBank/DDBJ whole genome shotgun (WGS) entry which is preliminary data.</text>
</comment>
<dbReference type="EMBL" id="SSMC01000001">
    <property type="protein sequence ID" value="THD68967.1"/>
    <property type="molecule type" value="Genomic_DNA"/>
</dbReference>
<dbReference type="InterPro" id="IPR024302">
    <property type="entry name" value="SusD-like"/>
</dbReference>
<dbReference type="OrthoDB" id="725917at2"/>
<dbReference type="InterPro" id="IPR041662">
    <property type="entry name" value="SusD-like_2"/>
</dbReference>
<dbReference type="Pfam" id="PF12741">
    <property type="entry name" value="SusD-like"/>
    <property type="match status" value="1"/>
</dbReference>
<dbReference type="AlphaFoldDB" id="A0A4S3M478"/>
<dbReference type="PROSITE" id="PS51257">
    <property type="entry name" value="PROKAR_LIPOPROTEIN"/>
    <property type="match status" value="1"/>
</dbReference>
<evidence type="ECO:0000313" key="1">
    <source>
        <dbReference type="EMBL" id="THD68967.1"/>
    </source>
</evidence>
<keyword evidence="2" id="KW-1185">Reference proteome</keyword>
<dbReference type="Pfam" id="PF12771">
    <property type="entry name" value="SusD-like_2"/>
    <property type="match status" value="1"/>
</dbReference>
<evidence type="ECO:0000313" key="2">
    <source>
        <dbReference type="Proteomes" id="UP000305939"/>
    </source>
</evidence>
<accession>A0A4S3M478</accession>
<dbReference type="RefSeq" id="WP_136334457.1">
    <property type="nucleotide sequence ID" value="NZ_QXMP01000004.1"/>
</dbReference>
<protein>
    <submittedName>
        <fullName evidence="1">SusD/RagB family nutrient-binding outer membrane lipoprotein</fullName>
    </submittedName>
</protein>
<dbReference type="InterPro" id="IPR011990">
    <property type="entry name" value="TPR-like_helical_dom_sf"/>
</dbReference>
<gene>
    <name evidence="1" type="ORF">E7Z59_01135</name>
</gene>
<organism evidence="1 2">
    <name type="scientific">Robertkochia marina</name>
    <dbReference type="NCBI Taxonomy" id="1227945"/>
    <lineage>
        <taxon>Bacteria</taxon>
        <taxon>Pseudomonadati</taxon>
        <taxon>Bacteroidota</taxon>
        <taxon>Flavobacteriia</taxon>
        <taxon>Flavobacteriales</taxon>
        <taxon>Flavobacteriaceae</taxon>
        <taxon>Robertkochia</taxon>
    </lineage>
</organism>
<keyword evidence="1" id="KW-0449">Lipoprotein</keyword>